<dbReference type="AlphaFoldDB" id="A0A2P6NU49"/>
<accession>A0A2P6NU49</accession>
<sequence length="118" mass="13867">MRRRKGEEWFSHQKGKEALGTSEQNPEILFALVNVANPQSRLGEFRPHTHHFYRLHQQQPQLLLYGPPRSTLSSHSNVRDLIVLIRSPYSLHTFMLFANNNTHLRFKDRLKHKPQSAC</sequence>
<organism evidence="1 2">
    <name type="scientific">Planoprotostelium fungivorum</name>
    <dbReference type="NCBI Taxonomy" id="1890364"/>
    <lineage>
        <taxon>Eukaryota</taxon>
        <taxon>Amoebozoa</taxon>
        <taxon>Evosea</taxon>
        <taxon>Variosea</taxon>
        <taxon>Cavosteliida</taxon>
        <taxon>Cavosteliaceae</taxon>
        <taxon>Planoprotostelium</taxon>
    </lineage>
</organism>
<protein>
    <submittedName>
        <fullName evidence="1">Uncharacterized protein</fullName>
    </submittedName>
</protein>
<keyword evidence="2" id="KW-1185">Reference proteome</keyword>
<evidence type="ECO:0000313" key="2">
    <source>
        <dbReference type="Proteomes" id="UP000241769"/>
    </source>
</evidence>
<dbReference type="EMBL" id="MDYQ01000020">
    <property type="protein sequence ID" value="PRP87493.1"/>
    <property type="molecule type" value="Genomic_DNA"/>
</dbReference>
<reference evidence="1 2" key="1">
    <citation type="journal article" date="2018" name="Genome Biol. Evol.">
        <title>Multiple Roots of Fruiting Body Formation in Amoebozoa.</title>
        <authorList>
            <person name="Hillmann F."/>
            <person name="Forbes G."/>
            <person name="Novohradska S."/>
            <person name="Ferling I."/>
            <person name="Riege K."/>
            <person name="Groth M."/>
            <person name="Westermann M."/>
            <person name="Marz M."/>
            <person name="Spaller T."/>
            <person name="Winckler T."/>
            <person name="Schaap P."/>
            <person name="Glockner G."/>
        </authorList>
    </citation>
    <scope>NUCLEOTIDE SEQUENCE [LARGE SCALE GENOMIC DNA]</scope>
    <source>
        <strain evidence="1 2">Jena</strain>
    </source>
</reference>
<gene>
    <name evidence="1" type="ORF">PROFUN_00704</name>
</gene>
<proteinExistence type="predicted"/>
<dbReference type="InParanoid" id="A0A2P6NU49"/>
<dbReference type="Proteomes" id="UP000241769">
    <property type="component" value="Unassembled WGS sequence"/>
</dbReference>
<evidence type="ECO:0000313" key="1">
    <source>
        <dbReference type="EMBL" id="PRP87493.1"/>
    </source>
</evidence>
<name>A0A2P6NU49_9EUKA</name>
<comment type="caution">
    <text evidence="1">The sequence shown here is derived from an EMBL/GenBank/DDBJ whole genome shotgun (WGS) entry which is preliminary data.</text>
</comment>